<geneLocation type="plasmid" evidence="2">
    <name>prln2</name>
</geneLocation>
<dbReference type="Proteomes" id="UP000238523">
    <property type="component" value="Plasmid pRLN2"/>
</dbReference>
<sequence length="122" mass="13491">MIELVEEDPLVALGQLPVADVNQHIHGPDEIAVSISDGGREREEREHRAVGTLRHRLHAAQRPVFLGGPAMEMLAEITRGSGITLADRSRSSGHAHGWQAIRYRLRARQKALEGISRHLRGS</sequence>
<evidence type="ECO:0000313" key="2">
    <source>
        <dbReference type="Proteomes" id="UP000238523"/>
    </source>
</evidence>
<protein>
    <submittedName>
        <fullName evidence="1">Uncharacterized protein</fullName>
    </submittedName>
</protein>
<name>A0A2K9ZEH0_RHILE</name>
<reference evidence="1 2" key="1">
    <citation type="submission" date="2017-11" db="EMBL/GenBank/DDBJ databases">
        <title>Complete genome of Rhizobium leguminosarum Norway, an ineffective micro-symbiont.</title>
        <authorList>
            <person name="Hoffrichter A."/>
            <person name="Liang J."/>
            <person name="Brachmann A."/>
            <person name="Marin M."/>
        </authorList>
    </citation>
    <scope>NUCLEOTIDE SEQUENCE [LARGE SCALE GENOMIC DNA]</scope>
    <source>
        <strain evidence="1 2">Norway</strain>
        <plasmid evidence="2">prln2</plasmid>
    </source>
</reference>
<organism evidence="1 2">
    <name type="scientific">Rhizobium leguminosarum</name>
    <dbReference type="NCBI Taxonomy" id="384"/>
    <lineage>
        <taxon>Bacteria</taxon>
        <taxon>Pseudomonadati</taxon>
        <taxon>Pseudomonadota</taxon>
        <taxon>Alphaproteobacteria</taxon>
        <taxon>Hyphomicrobiales</taxon>
        <taxon>Rhizobiaceae</taxon>
        <taxon>Rhizobium/Agrobacterium group</taxon>
        <taxon>Rhizobium</taxon>
    </lineage>
</organism>
<gene>
    <name evidence="1" type="ORF">CUJ84_pRLN2000109</name>
</gene>
<proteinExistence type="predicted"/>
<dbReference type="EMBL" id="CP025014">
    <property type="protein sequence ID" value="AUW46655.1"/>
    <property type="molecule type" value="Genomic_DNA"/>
</dbReference>
<dbReference type="AlphaFoldDB" id="A0A2K9ZEH0"/>
<evidence type="ECO:0000313" key="1">
    <source>
        <dbReference type="EMBL" id="AUW46655.1"/>
    </source>
</evidence>
<accession>A0A2K9ZEH0</accession>
<keyword evidence="1" id="KW-0614">Plasmid</keyword>